<dbReference type="AlphaFoldDB" id="A0A183DWJ5"/>
<evidence type="ECO:0000313" key="3">
    <source>
        <dbReference type="WBParaSite" id="GPUH_0001310001-mRNA-1"/>
    </source>
</evidence>
<dbReference type="SUPFAM" id="SSF56112">
    <property type="entry name" value="Protein kinase-like (PK-like)"/>
    <property type="match status" value="1"/>
</dbReference>
<dbReference type="EC" id="2.7.11.1" evidence="1"/>
<dbReference type="Pfam" id="PF00069">
    <property type="entry name" value="Pkinase"/>
    <property type="match status" value="1"/>
</dbReference>
<proteinExistence type="predicted"/>
<dbReference type="Gene3D" id="1.10.510.10">
    <property type="entry name" value="Transferase(Phosphotransferase) domain 1"/>
    <property type="match status" value="1"/>
</dbReference>
<protein>
    <recommendedName>
        <fullName evidence="1">non-specific serine/threonine protein kinase</fullName>
        <ecNumber evidence="1">2.7.11.1</ecNumber>
    </recommendedName>
</protein>
<dbReference type="InterPro" id="IPR008271">
    <property type="entry name" value="Ser/Thr_kinase_AS"/>
</dbReference>
<evidence type="ECO:0000256" key="1">
    <source>
        <dbReference type="ARBA" id="ARBA00012513"/>
    </source>
</evidence>
<dbReference type="PANTHER" id="PTHR11909">
    <property type="entry name" value="CASEIN KINASE-RELATED"/>
    <property type="match status" value="1"/>
</dbReference>
<dbReference type="InterPro" id="IPR011009">
    <property type="entry name" value="Kinase-like_dom_sf"/>
</dbReference>
<sequence>LQCLEAIEELHRIGFIHRDIKPSNFTTGRSSLIHGVRKIYLIDFGFSFQYVDSNDRVKRLHKNMSFKGTMRYAALASHLGRPPSRRDDLESWMYQQVELTKGVLPWKNAEDELDIISAKESVRTNDGMHKLMRACPKSYVDIMKYIASLHKRSRPDYDYIYKVHNLL</sequence>
<accession>A0A183DWJ5</accession>
<name>A0A183DWJ5_9BILA</name>
<reference evidence="3" key="1">
    <citation type="submission" date="2016-06" db="UniProtKB">
        <authorList>
            <consortium name="WormBaseParasite"/>
        </authorList>
    </citation>
    <scope>IDENTIFICATION</scope>
</reference>
<dbReference type="InterPro" id="IPR050235">
    <property type="entry name" value="CK1_Ser-Thr_kinase"/>
</dbReference>
<feature type="domain" description="Protein kinase" evidence="2">
    <location>
        <begin position="1"/>
        <end position="167"/>
    </location>
</feature>
<organism evidence="3">
    <name type="scientific">Gongylonema pulchrum</name>
    <dbReference type="NCBI Taxonomy" id="637853"/>
    <lineage>
        <taxon>Eukaryota</taxon>
        <taxon>Metazoa</taxon>
        <taxon>Ecdysozoa</taxon>
        <taxon>Nematoda</taxon>
        <taxon>Chromadorea</taxon>
        <taxon>Rhabditida</taxon>
        <taxon>Spirurina</taxon>
        <taxon>Spiruromorpha</taxon>
        <taxon>Spiruroidea</taxon>
        <taxon>Gongylonematidae</taxon>
        <taxon>Gongylonema</taxon>
    </lineage>
</organism>
<dbReference type="GO" id="GO:0005524">
    <property type="term" value="F:ATP binding"/>
    <property type="evidence" value="ECO:0007669"/>
    <property type="project" value="InterPro"/>
</dbReference>
<evidence type="ECO:0000259" key="2">
    <source>
        <dbReference type="PROSITE" id="PS50011"/>
    </source>
</evidence>
<dbReference type="PROSITE" id="PS50011">
    <property type="entry name" value="PROTEIN_KINASE_DOM"/>
    <property type="match status" value="1"/>
</dbReference>
<dbReference type="GO" id="GO:0004674">
    <property type="term" value="F:protein serine/threonine kinase activity"/>
    <property type="evidence" value="ECO:0007669"/>
    <property type="project" value="UniProtKB-EC"/>
</dbReference>
<dbReference type="PROSITE" id="PS00108">
    <property type="entry name" value="PROTEIN_KINASE_ST"/>
    <property type="match status" value="1"/>
</dbReference>
<dbReference type="WBParaSite" id="GPUH_0001310001-mRNA-1">
    <property type="protein sequence ID" value="GPUH_0001310001-mRNA-1"/>
    <property type="gene ID" value="GPUH_0001310001"/>
</dbReference>
<dbReference type="InterPro" id="IPR000719">
    <property type="entry name" value="Prot_kinase_dom"/>
</dbReference>